<evidence type="ECO:0000313" key="4">
    <source>
        <dbReference type="EMBL" id="TPP05977.1"/>
    </source>
</evidence>
<dbReference type="AlphaFoldDB" id="A0A504TX57"/>
<protein>
    <submittedName>
        <fullName evidence="4">DUF1612 domain-containing protein</fullName>
    </submittedName>
</protein>
<dbReference type="Proteomes" id="UP000316429">
    <property type="component" value="Unassembled WGS sequence"/>
</dbReference>
<gene>
    <name evidence="4" type="ORF">FJQ55_19775</name>
</gene>
<feature type="region of interest" description="Disordered" evidence="1">
    <location>
        <begin position="115"/>
        <end position="143"/>
    </location>
</feature>
<comment type="caution">
    <text evidence="4">The sequence shown here is derived from an EMBL/GenBank/DDBJ whole genome shotgun (WGS) entry which is preliminary data.</text>
</comment>
<dbReference type="Pfam" id="PF11972">
    <property type="entry name" value="HTH_13"/>
    <property type="match status" value="1"/>
</dbReference>
<feature type="compositionally biased region" description="Basic and acidic residues" evidence="1">
    <location>
        <begin position="129"/>
        <end position="143"/>
    </location>
</feature>
<feature type="domain" description="DUF1612" evidence="2">
    <location>
        <begin position="189"/>
        <end position="315"/>
    </location>
</feature>
<dbReference type="OrthoDB" id="7989940at2"/>
<evidence type="ECO:0000259" key="3">
    <source>
        <dbReference type="Pfam" id="PF11972"/>
    </source>
</evidence>
<name>A0A504TX57_9HYPH</name>
<organism evidence="4 5">
    <name type="scientific">Rhizobium glycinendophyticum</name>
    <dbReference type="NCBI Taxonomy" id="2589807"/>
    <lineage>
        <taxon>Bacteria</taxon>
        <taxon>Pseudomonadati</taxon>
        <taxon>Pseudomonadota</taxon>
        <taxon>Alphaproteobacteria</taxon>
        <taxon>Hyphomicrobiales</taxon>
        <taxon>Rhizobiaceae</taxon>
        <taxon>Rhizobium/Agrobacterium group</taxon>
        <taxon>Rhizobium</taxon>
    </lineage>
</organism>
<dbReference type="InterPro" id="IPR048017">
    <property type="entry name" value="Y4cF-like"/>
</dbReference>
<reference evidence="4 5" key="1">
    <citation type="submission" date="2019-06" db="EMBL/GenBank/DDBJ databases">
        <title>Rhizobium sp. CL12 isolated from roots of soybean.</title>
        <authorList>
            <person name="Wang C."/>
        </authorList>
    </citation>
    <scope>NUCLEOTIDE SEQUENCE [LARGE SCALE GENOMIC DNA]</scope>
    <source>
        <strain evidence="4 5">CL12</strain>
    </source>
</reference>
<evidence type="ECO:0000256" key="1">
    <source>
        <dbReference type="SAM" id="MobiDB-lite"/>
    </source>
</evidence>
<dbReference type="InterPro" id="IPR021068">
    <property type="entry name" value="HTH_DNA-bd"/>
</dbReference>
<evidence type="ECO:0000313" key="5">
    <source>
        <dbReference type="Proteomes" id="UP000316429"/>
    </source>
</evidence>
<dbReference type="Pfam" id="PF07756">
    <property type="entry name" value="DUF1612"/>
    <property type="match status" value="1"/>
</dbReference>
<proteinExistence type="predicted"/>
<dbReference type="InterPro" id="IPR011670">
    <property type="entry name" value="DUF1612"/>
</dbReference>
<sequence>MNSMSYDLAKLPLQRLLRPLVETGAALARLDERVSRSPVSDGWIARMHFADACASLWIDGELVHLEDLVLHSTGHDVRAPSHELTIARDVLKCRRRIAGQPADWALQPEGLRALRGQGSMAPETKSSAARRDPTDIARDEEWGRPTVADQTDTLAAELAAMDTLLARSSATIENATTVKGVTSPDKDPLLYDQDWDEDARLDEWRGVLRQIEDLPALLQAVIALDAWNDIAVLQHAPWLGRLLAASLLRRAGVTTSAHLAAINVGLKTIPVDRRRHGHRDIRLLAVLQAFQAGADIGLKEHDRLALARQMMERKLSGRRASSRLPDLIDLVIAQPIISGGMIAEALGVTPQAARRIVTELGLREVTGRGRFRAWGIM</sequence>
<accession>A0A504TX57</accession>
<evidence type="ECO:0000259" key="2">
    <source>
        <dbReference type="Pfam" id="PF07756"/>
    </source>
</evidence>
<dbReference type="NCBIfam" id="NF040876">
    <property type="entry name" value="RHE_PE00001_fam"/>
    <property type="match status" value="1"/>
</dbReference>
<keyword evidence="5" id="KW-1185">Reference proteome</keyword>
<dbReference type="EMBL" id="VFYP01000004">
    <property type="protein sequence ID" value="TPP05977.1"/>
    <property type="molecule type" value="Genomic_DNA"/>
</dbReference>
<feature type="domain" description="HTH DNA binding" evidence="3">
    <location>
        <begin position="324"/>
        <end position="377"/>
    </location>
</feature>
<dbReference type="RefSeq" id="WP_140831218.1">
    <property type="nucleotide sequence ID" value="NZ_VFYP01000004.1"/>
</dbReference>